<dbReference type="PROSITE" id="PS00211">
    <property type="entry name" value="ABC_TRANSPORTER_1"/>
    <property type="match status" value="1"/>
</dbReference>
<dbReference type="InterPro" id="IPR027417">
    <property type="entry name" value="P-loop_NTPase"/>
</dbReference>
<evidence type="ECO:0000313" key="7">
    <source>
        <dbReference type="Proteomes" id="UP001207605"/>
    </source>
</evidence>
<dbReference type="InterPro" id="IPR015856">
    <property type="entry name" value="ABC_transpr_CbiO/EcfA_su"/>
</dbReference>
<dbReference type="Proteomes" id="UP001207605">
    <property type="component" value="Unassembled WGS sequence"/>
</dbReference>
<evidence type="ECO:0000313" key="6">
    <source>
        <dbReference type="EMBL" id="MCU6700703.1"/>
    </source>
</evidence>
<feature type="domain" description="ABC transporter" evidence="5">
    <location>
        <begin position="2"/>
        <end position="236"/>
    </location>
</feature>
<comment type="caution">
    <text evidence="6">The sequence shown here is derived from an EMBL/GenBank/DDBJ whole genome shotgun (WGS) entry which is preliminary data.</text>
</comment>
<proteinExistence type="predicted"/>
<keyword evidence="3" id="KW-0547">Nucleotide-binding</keyword>
<keyword evidence="7" id="KW-1185">Reference proteome</keyword>
<dbReference type="InterPro" id="IPR003593">
    <property type="entry name" value="AAA+_ATPase"/>
</dbReference>
<evidence type="ECO:0000259" key="5">
    <source>
        <dbReference type="PROSITE" id="PS50893"/>
    </source>
</evidence>
<protein>
    <submittedName>
        <fullName evidence="6">ATP-binding cassette domain-containing protein</fullName>
    </submittedName>
</protein>
<comment type="subcellular location">
    <subcellularLocation>
        <location evidence="1">Cell membrane</location>
        <topology evidence="1">Peripheral membrane protein</topology>
    </subcellularLocation>
</comment>
<dbReference type="PROSITE" id="PS50893">
    <property type="entry name" value="ABC_TRANSPORTER_2"/>
    <property type="match status" value="1"/>
</dbReference>
<dbReference type="PANTHER" id="PTHR43514:SF11">
    <property type="entry name" value="ABC TRANSPORTER RELATED"/>
    <property type="match status" value="1"/>
</dbReference>
<evidence type="ECO:0000256" key="1">
    <source>
        <dbReference type="ARBA" id="ARBA00004202"/>
    </source>
</evidence>
<dbReference type="Gene3D" id="3.40.50.300">
    <property type="entry name" value="P-loop containing nucleotide triphosphate hydrolases"/>
    <property type="match status" value="1"/>
</dbReference>
<dbReference type="SMART" id="SM00382">
    <property type="entry name" value="AAA"/>
    <property type="match status" value="1"/>
</dbReference>
<dbReference type="InterPro" id="IPR050334">
    <property type="entry name" value="Molybdenum_import_ModC"/>
</dbReference>
<dbReference type="CDD" id="cd03225">
    <property type="entry name" value="ABC_cobalt_CbiO_domain1"/>
    <property type="match status" value="1"/>
</dbReference>
<dbReference type="Pfam" id="PF00005">
    <property type="entry name" value="ABC_tran"/>
    <property type="match status" value="1"/>
</dbReference>
<evidence type="ECO:0000256" key="4">
    <source>
        <dbReference type="ARBA" id="ARBA00022840"/>
    </source>
</evidence>
<organism evidence="6 7">
    <name type="scientific">Dorea ammoniilytica</name>
    <dbReference type="NCBI Taxonomy" id="2981788"/>
    <lineage>
        <taxon>Bacteria</taxon>
        <taxon>Bacillati</taxon>
        <taxon>Bacillota</taxon>
        <taxon>Clostridia</taxon>
        <taxon>Lachnospirales</taxon>
        <taxon>Lachnospiraceae</taxon>
        <taxon>Dorea</taxon>
    </lineage>
</organism>
<sequence length="245" mass="27458">MLKVDNLTFEVNEEGRKRCLVDHISFQVEDGEMLVITGPNGGGKSTLAKVLAGIEKEDSGEIFLDQENITEYDIDHRANAGIGYAFQQPPRFKGMTVKRMLSLAAGKELTEEESCRLLSSVGLCSADYMNRQMDGTLSGGEMKRLEIATVLAKEHKVSIFDEPEAGIDLWSFSMLIKRFEEIHQEKKECLILISHQERIIRMADKIMVIEDGKVKQYGKSEDVLPSLFQQEKCQKCVTGMEGGVC</sequence>
<dbReference type="EMBL" id="JAOQJV010000016">
    <property type="protein sequence ID" value="MCU6700703.1"/>
    <property type="molecule type" value="Genomic_DNA"/>
</dbReference>
<accession>A0ABT2S853</accession>
<name>A0ABT2S853_9FIRM</name>
<dbReference type="InterPro" id="IPR003439">
    <property type="entry name" value="ABC_transporter-like_ATP-bd"/>
</dbReference>
<dbReference type="InterPro" id="IPR017871">
    <property type="entry name" value="ABC_transporter-like_CS"/>
</dbReference>
<keyword evidence="2" id="KW-0813">Transport</keyword>
<evidence type="ECO:0000256" key="3">
    <source>
        <dbReference type="ARBA" id="ARBA00022741"/>
    </source>
</evidence>
<gene>
    <name evidence="6" type="ORF">OCV65_10730</name>
</gene>
<reference evidence="6 7" key="1">
    <citation type="journal article" date="2021" name="ISME Commun">
        <title>Automated analysis of genomic sequences facilitates high-throughput and comprehensive description of bacteria.</title>
        <authorList>
            <person name="Hitch T.C.A."/>
        </authorList>
    </citation>
    <scope>NUCLEOTIDE SEQUENCE [LARGE SCALE GENOMIC DNA]</scope>
    <source>
        <strain evidence="6 7">Sanger_02</strain>
    </source>
</reference>
<keyword evidence="4 6" id="KW-0067">ATP-binding</keyword>
<dbReference type="SUPFAM" id="SSF52540">
    <property type="entry name" value="P-loop containing nucleoside triphosphate hydrolases"/>
    <property type="match status" value="1"/>
</dbReference>
<dbReference type="PANTHER" id="PTHR43514">
    <property type="entry name" value="ABC TRANSPORTER I FAMILY MEMBER 10"/>
    <property type="match status" value="1"/>
</dbReference>
<evidence type="ECO:0000256" key="2">
    <source>
        <dbReference type="ARBA" id="ARBA00022448"/>
    </source>
</evidence>
<dbReference type="GO" id="GO:0005524">
    <property type="term" value="F:ATP binding"/>
    <property type="evidence" value="ECO:0007669"/>
    <property type="project" value="UniProtKB-KW"/>
</dbReference>
<dbReference type="RefSeq" id="WP_262582053.1">
    <property type="nucleotide sequence ID" value="NZ_JAOQJV010000016.1"/>
</dbReference>